<dbReference type="NCBIfam" id="NF045519">
    <property type="entry name" value="NiFeSe_H2_mat"/>
    <property type="match status" value="1"/>
</dbReference>
<keyword evidence="2" id="KW-0645">Protease</keyword>
<name>A0A7J0BKD9_9BACT</name>
<sequence length="159" mass="17950">MGKLLVLGIGNSLLTDDGVGVFAAEALQKETWPEEVTIIEGGTFTQDIFYLFEGYDRLLVLDVIHAGHEPGTLYQLTEDDLVSNEKQRVSIHDIDMLDSLKMCELKCGSRPRMEIIGMQPKDITTWNIGLSDACQARFDEFLALSRKEIERIVQEMRQA</sequence>
<dbReference type="InterPro" id="IPR023430">
    <property type="entry name" value="Pept_HybD-like_dom_sf"/>
</dbReference>
<accession>A0A7J0BKD9</accession>
<organism evidence="5 6">
    <name type="scientific">Desulfovibrio subterraneus</name>
    <dbReference type="NCBI Taxonomy" id="2718620"/>
    <lineage>
        <taxon>Bacteria</taxon>
        <taxon>Pseudomonadati</taxon>
        <taxon>Thermodesulfobacteriota</taxon>
        <taxon>Desulfovibrionia</taxon>
        <taxon>Desulfovibrionales</taxon>
        <taxon>Desulfovibrionaceae</taxon>
        <taxon>Desulfovibrio</taxon>
    </lineage>
</organism>
<proteinExistence type="inferred from homology"/>
<dbReference type="Pfam" id="PF01750">
    <property type="entry name" value="HycI"/>
    <property type="match status" value="1"/>
</dbReference>
<dbReference type="InterPro" id="IPR000671">
    <property type="entry name" value="Peptidase_A31"/>
</dbReference>
<evidence type="ECO:0000313" key="5">
    <source>
        <dbReference type="EMBL" id="GFM34166.1"/>
    </source>
</evidence>
<protein>
    <submittedName>
        <fullName evidence="5">HybD peptidase</fullName>
    </submittedName>
</protein>
<dbReference type="NCBIfam" id="TIGR00072">
    <property type="entry name" value="hydrog_prot"/>
    <property type="match status" value="1"/>
</dbReference>
<dbReference type="EMBL" id="BLVO01000013">
    <property type="protein sequence ID" value="GFM34166.1"/>
    <property type="molecule type" value="Genomic_DNA"/>
</dbReference>
<reference evidence="5 6" key="1">
    <citation type="submission" date="2020-05" db="EMBL/GenBank/DDBJ databases">
        <title>Draft genome sequence of Desulfovibrio sp. strain HN2T.</title>
        <authorList>
            <person name="Ueno A."/>
            <person name="Tamazawa S."/>
            <person name="Tamamura S."/>
            <person name="Murakami T."/>
            <person name="Kiyama T."/>
            <person name="Inomata H."/>
            <person name="Amano Y."/>
            <person name="Miyakawa K."/>
            <person name="Tamaki H."/>
            <person name="Naganuma T."/>
            <person name="Kaneko K."/>
        </authorList>
    </citation>
    <scope>NUCLEOTIDE SEQUENCE [LARGE SCALE GENOMIC DNA]</scope>
    <source>
        <strain evidence="5 6">HN2</strain>
    </source>
</reference>
<dbReference type="GO" id="GO:0004190">
    <property type="term" value="F:aspartic-type endopeptidase activity"/>
    <property type="evidence" value="ECO:0007669"/>
    <property type="project" value="UniProtKB-KW"/>
</dbReference>
<keyword evidence="6" id="KW-1185">Reference proteome</keyword>
<dbReference type="Gene3D" id="3.40.50.1450">
    <property type="entry name" value="HybD-like"/>
    <property type="match status" value="1"/>
</dbReference>
<dbReference type="PANTHER" id="PTHR30302">
    <property type="entry name" value="HYDROGENASE 1 MATURATION PROTEASE"/>
    <property type="match status" value="1"/>
</dbReference>
<dbReference type="CDD" id="cd06062">
    <property type="entry name" value="H2MP_MemB-H2up"/>
    <property type="match status" value="1"/>
</dbReference>
<evidence type="ECO:0000256" key="3">
    <source>
        <dbReference type="ARBA" id="ARBA00022750"/>
    </source>
</evidence>
<evidence type="ECO:0000313" key="6">
    <source>
        <dbReference type="Proteomes" id="UP000503840"/>
    </source>
</evidence>
<keyword evidence="3" id="KW-0064">Aspartyl protease</keyword>
<comment type="caution">
    <text evidence="5">The sequence shown here is derived from an EMBL/GenBank/DDBJ whole genome shotgun (WGS) entry which is preliminary data.</text>
</comment>
<gene>
    <name evidence="5" type="ORF">DSM101010T_25310</name>
</gene>
<dbReference type="GO" id="GO:0016485">
    <property type="term" value="P:protein processing"/>
    <property type="evidence" value="ECO:0007669"/>
    <property type="project" value="TreeGrafter"/>
</dbReference>
<dbReference type="AlphaFoldDB" id="A0A7J0BKD9"/>
<evidence type="ECO:0000256" key="4">
    <source>
        <dbReference type="ARBA" id="ARBA00022801"/>
    </source>
</evidence>
<dbReference type="SUPFAM" id="SSF53163">
    <property type="entry name" value="HybD-like"/>
    <property type="match status" value="1"/>
</dbReference>
<evidence type="ECO:0000256" key="2">
    <source>
        <dbReference type="ARBA" id="ARBA00022670"/>
    </source>
</evidence>
<dbReference type="PANTHER" id="PTHR30302:SF1">
    <property type="entry name" value="HYDROGENASE 2 MATURATION PROTEASE"/>
    <property type="match status" value="1"/>
</dbReference>
<comment type="similarity">
    <text evidence="1">Belongs to the peptidase A31 family.</text>
</comment>
<evidence type="ECO:0000256" key="1">
    <source>
        <dbReference type="ARBA" id="ARBA00006814"/>
    </source>
</evidence>
<dbReference type="RefSeq" id="WP_174405785.1">
    <property type="nucleotide sequence ID" value="NZ_BLVO01000013.1"/>
</dbReference>
<dbReference type="GO" id="GO:0008047">
    <property type="term" value="F:enzyme activator activity"/>
    <property type="evidence" value="ECO:0007669"/>
    <property type="project" value="InterPro"/>
</dbReference>
<dbReference type="PRINTS" id="PR00446">
    <property type="entry name" value="HYDRGNUPTAKE"/>
</dbReference>
<dbReference type="Proteomes" id="UP000503840">
    <property type="component" value="Unassembled WGS sequence"/>
</dbReference>
<keyword evidence="4" id="KW-0378">Hydrolase</keyword>